<name>A0A8J2Y8Y2_9BACL</name>
<accession>A0A8J2Y8Y2</accession>
<dbReference type="RefSeq" id="WP_188646904.1">
    <property type="nucleotide sequence ID" value="NZ_BMHQ01000003.1"/>
</dbReference>
<dbReference type="Proteomes" id="UP000625210">
    <property type="component" value="Unassembled WGS sequence"/>
</dbReference>
<dbReference type="AlphaFoldDB" id="A0A8J2Y8Y2"/>
<proteinExistence type="predicted"/>
<protein>
    <recommendedName>
        <fullName evidence="3">Helicase XPB/Ssl2 N-terminal domain-containing protein</fullName>
    </recommendedName>
</protein>
<evidence type="ECO:0000313" key="1">
    <source>
        <dbReference type="EMBL" id="GGE11460.1"/>
    </source>
</evidence>
<comment type="caution">
    <text evidence="1">The sequence shown here is derived from an EMBL/GenBank/DDBJ whole genome shotgun (WGS) entry which is preliminary data.</text>
</comment>
<reference evidence="1" key="1">
    <citation type="journal article" date="2014" name="Int. J. Syst. Evol. Microbiol.">
        <title>Complete genome sequence of Corynebacterium casei LMG S-19264T (=DSM 44701T), isolated from a smear-ripened cheese.</title>
        <authorList>
            <consortium name="US DOE Joint Genome Institute (JGI-PGF)"/>
            <person name="Walter F."/>
            <person name="Albersmeier A."/>
            <person name="Kalinowski J."/>
            <person name="Ruckert C."/>
        </authorList>
    </citation>
    <scope>NUCLEOTIDE SEQUENCE</scope>
    <source>
        <strain evidence="1">CGMCC 1.15179</strain>
    </source>
</reference>
<evidence type="ECO:0008006" key="3">
    <source>
        <dbReference type="Google" id="ProtNLM"/>
    </source>
</evidence>
<dbReference type="EMBL" id="BMHQ01000003">
    <property type="protein sequence ID" value="GGE11460.1"/>
    <property type="molecule type" value="Genomic_DNA"/>
</dbReference>
<evidence type="ECO:0000313" key="2">
    <source>
        <dbReference type="Proteomes" id="UP000625210"/>
    </source>
</evidence>
<gene>
    <name evidence="1" type="ORF">GCM10011571_11010</name>
</gene>
<organism evidence="1 2">
    <name type="scientific">Marinithermofilum abyssi</name>
    <dbReference type="NCBI Taxonomy" id="1571185"/>
    <lineage>
        <taxon>Bacteria</taxon>
        <taxon>Bacillati</taxon>
        <taxon>Bacillota</taxon>
        <taxon>Bacilli</taxon>
        <taxon>Bacillales</taxon>
        <taxon>Thermoactinomycetaceae</taxon>
        <taxon>Marinithermofilum</taxon>
    </lineage>
</organism>
<sequence length="377" mass="44509">MNFADLLTYADIQQVKKIAAHYGCVTDQHSKNDMITSLLHHLGRKSQLATMVEGLSPEEFRFLQQICFDSRDLFSQEDLLGKGKTALGDGEESPRRLVISGMQRGWIFPGVTQRHRTFFQIPADLRRRFLELLAEPYRINDGMKKDEPFAYRDEEGHMIQDLIHFLKYLRHGEIPLTSEGGIYKQHQRQIFKMFAVPEELVDKKGWRFGFGRRYHQYPDRFSLLYDYAYYKGYIMELLEEGVLRLTEEGVGKIEDKKRGEDRELYRFWLRLYRRPIPHVAVIVQWVDLLCRYEWIGVSQVEEAVSSWLHPFYYEDKKSLLQRLLKMMLHLGMIRLGERKNGEKVIRMNEIGHTWITGVSGFSEKALDKRYTEVSPAQ</sequence>
<reference evidence="1" key="2">
    <citation type="submission" date="2020-09" db="EMBL/GenBank/DDBJ databases">
        <authorList>
            <person name="Sun Q."/>
            <person name="Zhou Y."/>
        </authorList>
    </citation>
    <scope>NUCLEOTIDE SEQUENCE</scope>
    <source>
        <strain evidence="1">CGMCC 1.15179</strain>
    </source>
</reference>
<keyword evidence="2" id="KW-1185">Reference proteome</keyword>